<keyword evidence="5" id="KW-1185">Reference proteome</keyword>
<dbReference type="Pfam" id="PF00724">
    <property type="entry name" value="Oxidored_FMN"/>
    <property type="match status" value="1"/>
</dbReference>
<dbReference type="RefSeq" id="WP_394843929.1">
    <property type="nucleotide sequence ID" value="NZ_CP089982.1"/>
</dbReference>
<dbReference type="CDD" id="cd02803">
    <property type="entry name" value="OYE_like_FMN_family"/>
    <property type="match status" value="1"/>
</dbReference>
<dbReference type="Proteomes" id="UP001379533">
    <property type="component" value="Chromosome"/>
</dbReference>
<protein>
    <submittedName>
        <fullName evidence="4">NADH:flavin oxidoreductase</fullName>
    </submittedName>
</protein>
<proteinExistence type="predicted"/>
<evidence type="ECO:0000313" key="5">
    <source>
        <dbReference type="Proteomes" id="UP001379533"/>
    </source>
</evidence>
<sequence length="379" mass="40681">MSLSSNTHAALAPFTSALAGLSLRNRAAVAPMTRVSTAGDGVPTDAMRRYYADFAKGGFGLIITEGNYPDLAHSQAYDRQPGLATDEQANAWRPIVADVHAAGAKIFVQLMHAGALVQGNRYRTQSVAPSAITPKGEKMPEYGGQGPYATPRPMVEDDFRDITEAFVRAALRAREAGFDGVEIHAANGYLFDQFLTTYTNTRTDSYGGPVENRVRFTADVVRAIVRAVGPAFVVGVRLSEAKVNDKSYTWPGGAEEARFIFAALRDAGASYLHIAAEGRDFAFSASLREGRTLTQLARETTHLPVIANGSLHDGTRAARALEDGHADILALGRAAIANPDWPARLAQGRPFDTFDPAILHPAASLENAASWRAAQLEAR</sequence>
<evidence type="ECO:0000259" key="3">
    <source>
        <dbReference type="Pfam" id="PF00724"/>
    </source>
</evidence>
<evidence type="ECO:0000256" key="2">
    <source>
        <dbReference type="ARBA" id="ARBA00023002"/>
    </source>
</evidence>
<dbReference type="InterPro" id="IPR001155">
    <property type="entry name" value="OxRdtase_FMN_N"/>
</dbReference>
<name>A0ABZ2K3R0_9BACT</name>
<dbReference type="PANTHER" id="PTHR43656:SF2">
    <property type="entry name" value="BINDING OXIDOREDUCTASE, PUTATIVE (AFU_ORTHOLOGUE AFUA_2G08260)-RELATED"/>
    <property type="match status" value="1"/>
</dbReference>
<accession>A0ABZ2K3R0</accession>
<keyword evidence="1" id="KW-0285">Flavoprotein</keyword>
<evidence type="ECO:0000313" key="4">
    <source>
        <dbReference type="EMBL" id="WXA93328.1"/>
    </source>
</evidence>
<dbReference type="InterPro" id="IPR013785">
    <property type="entry name" value="Aldolase_TIM"/>
</dbReference>
<dbReference type="InterPro" id="IPR051799">
    <property type="entry name" value="NADH_flavin_oxidoreductase"/>
</dbReference>
<reference evidence="4 5" key="1">
    <citation type="submission" date="2021-12" db="EMBL/GenBank/DDBJ databases">
        <title>Discovery of the Pendulisporaceae a myxobacterial family with distinct sporulation behavior and unique specialized metabolism.</title>
        <authorList>
            <person name="Garcia R."/>
            <person name="Popoff A."/>
            <person name="Bader C.D."/>
            <person name="Loehr J."/>
            <person name="Walesch S."/>
            <person name="Walt C."/>
            <person name="Boldt J."/>
            <person name="Bunk B."/>
            <person name="Haeckl F.J.F.P.J."/>
            <person name="Gunesch A.P."/>
            <person name="Birkelbach J."/>
            <person name="Nuebel U."/>
            <person name="Pietschmann T."/>
            <person name="Bach T."/>
            <person name="Mueller R."/>
        </authorList>
    </citation>
    <scope>NUCLEOTIDE SEQUENCE [LARGE SCALE GENOMIC DNA]</scope>
    <source>
        <strain evidence="4 5">MSr12523</strain>
    </source>
</reference>
<dbReference type="SUPFAM" id="SSF51395">
    <property type="entry name" value="FMN-linked oxidoreductases"/>
    <property type="match status" value="1"/>
</dbReference>
<feature type="domain" description="NADH:flavin oxidoreductase/NADH oxidase N-terminal" evidence="3">
    <location>
        <begin position="21"/>
        <end position="350"/>
    </location>
</feature>
<organism evidence="4 5">
    <name type="scientific">Pendulispora brunnea</name>
    <dbReference type="NCBI Taxonomy" id="2905690"/>
    <lineage>
        <taxon>Bacteria</taxon>
        <taxon>Pseudomonadati</taxon>
        <taxon>Myxococcota</taxon>
        <taxon>Myxococcia</taxon>
        <taxon>Myxococcales</taxon>
        <taxon>Sorangiineae</taxon>
        <taxon>Pendulisporaceae</taxon>
        <taxon>Pendulispora</taxon>
    </lineage>
</organism>
<dbReference type="EMBL" id="CP089982">
    <property type="protein sequence ID" value="WXA93328.1"/>
    <property type="molecule type" value="Genomic_DNA"/>
</dbReference>
<evidence type="ECO:0000256" key="1">
    <source>
        <dbReference type="ARBA" id="ARBA00022630"/>
    </source>
</evidence>
<gene>
    <name evidence="4" type="ORF">LZC95_43605</name>
</gene>
<keyword evidence="2" id="KW-0560">Oxidoreductase</keyword>
<dbReference type="Gene3D" id="3.20.20.70">
    <property type="entry name" value="Aldolase class I"/>
    <property type="match status" value="1"/>
</dbReference>
<dbReference type="PANTHER" id="PTHR43656">
    <property type="entry name" value="BINDING OXIDOREDUCTASE, PUTATIVE (AFU_ORTHOLOGUE AFUA_2G08260)-RELATED"/>
    <property type="match status" value="1"/>
</dbReference>